<organism evidence="2">
    <name type="scientific">Rhipicephalus microplus</name>
    <name type="common">Cattle tick</name>
    <name type="synonym">Boophilus microplus</name>
    <dbReference type="NCBI Taxonomy" id="6941"/>
    <lineage>
        <taxon>Eukaryota</taxon>
        <taxon>Metazoa</taxon>
        <taxon>Ecdysozoa</taxon>
        <taxon>Arthropoda</taxon>
        <taxon>Chelicerata</taxon>
        <taxon>Arachnida</taxon>
        <taxon>Acari</taxon>
        <taxon>Parasitiformes</taxon>
        <taxon>Ixodida</taxon>
        <taxon>Ixodoidea</taxon>
        <taxon>Ixodidae</taxon>
        <taxon>Rhipicephalinae</taxon>
        <taxon>Rhipicephalus</taxon>
        <taxon>Boophilus</taxon>
    </lineage>
</organism>
<accession>A0A6G5A4G7</accession>
<keyword evidence="1" id="KW-0732">Signal</keyword>
<feature type="chain" id="PRO_5026127878" evidence="1">
    <location>
        <begin position="19"/>
        <end position="66"/>
    </location>
</feature>
<feature type="signal peptide" evidence="1">
    <location>
        <begin position="1"/>
        <end position="18"/>
    </location>
</feature>
<reference evidence="2" key="1">
    <citation type="submission" date="2020-03" db="EMBL/GenBank/DDBJ databases">
        <title>A transcriptome and proteome of the tick Rhipicephalus microplus shaped by the genetic composition of its hosts and developmental stage.</title>
        <authorList>
            <person name="Garcia G.R."/>
            <person name="Ribeiro J.M.C."/>
            <person name="Maruyama S.R."/>
            <person name="Gardinasse L.G."/>
            <person name="Nelson K."/>
            <person name="Ferreira B.R."/>
            <person name="Andrade T.G."/>
            <person name="Santos I.K.F.M."/>
        </authorList>
    </citation>
    <scope>NUCLEOTIDE SEQUENCE</scope>
    <source>
        <strain evidence="2">NSGR</strain>
        <tissue evidence="2">Salivary glands</tissue>
    </source>
</reference>
<evidence type="ECO:0000256" key="1">
    <source>
        <dbReference type="SAM" id="SignalP"/>
    </source>
</evidence>
<name>A0A6G5A4G7_RHIMP</name>
<proteinExistence type="predicted"/>
<protein>
    <submittedName>
        <fullName evidence="2">Putative secreted protein</fullName>
    </submittedName>
</protein>
<sequence length="66" mass="7526">MSILWLYAFLSLTSLNSSEYDVGMSSEVMCCSKLSCHHCLRIWHKNLLPRPDVRDFGSPGTICIYV</sequence>
<dbReference type="EMBL" id="GIKN01002787">
    <property type="protein sequence ID" value="NIE45060.1"/>
    <property type="molecule type" value="Transcribed_RNA"/>
</dbReference>
<evidence type="ECO:0000313" key="2">
    <source>
        <dbReference type="EMBL" id="NIE45060.1"/>
    </source>
</evidence>
<dbReference type="AlphaFoldDB" id="A0A6G5A4G7"/>